<keyword evidence="4" id="KW-0472">Membrane</keyword>
<sequence>MASLDDHLHSYYDTCVAVDPSALERMSRIYRTLTAEIRDFLQQELEFSIGELIGRGSSHEGLKIRKPDEFDVLIPIEIDDEYWCVEDFHEDNCFVTIASRYAWEQAGVLPAASIRTKFQGAVQRFVNKYIRGYKLKPSTHGPAVTLDVYDGNRKLFSVDLVPLVRLEGNWLVAKPHPASVGKPFSPERNLWRRSFTHQEHDYIKLIPLESKKILMIVKAMVIDNYAQMGMLPSYVYKVAFMHWFDRKEPVQTSISANVINFLSYLSDVLLRGTMKPFPDVNYHINILNNWNPTQLNNVAFFLRRIIARPETKLVAATKIPRQRAVKMSGIRQECALYEWKNSQSENERMLSCKGFLKMIFKVILGLFAVLMMLNVAAFVGKNEK</sequence>
<dbReference type="Gene3D" id="1.10.1410.40">
    <property type="match status" value="1"/>
</dbReference>
<dbReference type="InterPro" id="IPR046903">
    <property type="entry name" value="Mab-21-like_nuc_Trfase"/>
</dbReference>
<accession>R7U9L9</accession>
<dbReference type="Proteomes" id="UP000014760">
    <property type="component" value="Unassembled WGS sequence"/>
</dbReference>
<reference evidence="6 8" key="2">
    <citation type="journal article" date="2013" name="Nature">
        <title>Insights into bilaterian evolution from three spiralian genomes.</title>
        <authorList>
            <person name="Simakov O."/>
            <person name="Marletaz F."/>
            <person name="Cho S.J."/>
            <person name="Edsinger-Gonzales E."/>
            <person name="Havlak P."/>
            <person name="Hellsten U."/>
            <person name="Kuo D.H."/>
            <person name="Larsson T."/>
            <person name="Lv J."/>
            <person name="Arendt D."/>
            <person name="Savage R."/>
            <person name="Osoegawa K."/>
            <person name="de Jong P."/>
            <person name="Grimwood J."/>
            <person name="Chapman J.A."/>
            <person name="Shapiro H."/>
            <person name="Aerts A."/>
            <person name="Otillar R.P."/>
            <person name="Terry A.Y."/>
            <person name="Boore J.L."/>
            <person name="Grigoriev I.V."/>
            <person name="Lindberg D.R."/>
            <person name="Seaver E.C."/>
            <person name="Weisblat D.A."/>
            <person name="Putnam N.H."/>
            <person name="Rokhsar D.S."/>
        </authorList>
    </citation>
    <scope>NUCLEOTIDE SEQUENCE</scope>
    <source>
        <strain evidence="6 8">I ESC-2004</strain>
    </source>
</reference>
<dbReference type="GO" id="GO:0005524">
    <property type="term" value="F:ATP binding"/>
    <property type="evidence" value="ECO:0007669"/>
    <property type="project" value="UniProtKB-KW"/>
</dbReference>
<keyword evidence="4" id="KW-0812">Transmembrane</keyword>
<organism evidence="6">
    <name type="scientific">Capitella teleta</name>
    <name type="common">Polychaete worm</name>
    <dbReference type="NCBI Taxonomy" id="283909"/>
    <lineage>
        <taxon>Eukaryota</taxon>
        <taxon>Metazoa</taxon>
        <taxon>Spiralia</taxon>
        <taxon>Lophotrochozoa</taxon>
        <taxon>Annelida</taxon>
        <taxon>Polychaeta</taxon>
        <taxon>Sedentaria</taxon>
        <taxon>Scolecida</taxon>
        <taxon>Capitellidae</taxon>
        <taxon>Capitella</taxon>
    </lineage>
</organism>
<dbReference type="EMBL" id="KB303737">
    <property type="protein sequence ID" value="ELU02836.1"/>
    <property type="molecule type" value="Genomic_DNA"/>
</dbReference>
<evidence type="ECO:0000313" key="8">
    <source>
        <dbReference type="Proteomes" id="UP000014760"/>
    </source>
</evidence>
<dbReference type="HOGENOM" id="CLU_047308_1_0_1"/>
<dbReference type="Pfam" id="PF03281">
    <property type="entry name" value="Mab-21"/>
    <property type="match status" value="1"/>
</dbReference>
<evidence type="ECO:0000256" key="3">
    <source>
        <dbReference type="ARBA" id="ARBA00022840"/>
    </source>
</evidence>
<feature type="domain" description="Mab-21-like nucleotidyltransferase" evidence="5">
    <location>
        <begin position="59"/>
        <end position="201"/>
    </location>
</feature>
<proteinExistence type="inferred from homology"/>
<evidence type="ECO:0000313" key="6">
    <source>
        <dbReference type="EMBL" id="ELU02836.1"/>
    </source>
</evidence>
<keyword evidence="2" id="KW-0547">Nucleotide-binding</keyword>
<dbReference type="EnsemblMetazoa" id="CapteT212984">
    <property type="protein sequence ID" value="CapteP212984"/>
    <property type="gene ID" value="CapteG212984"/>
</dbReference>
<evidence type="ECO:0000259" key="5">
    <source>
        <dbReference type="Pfam" id="PF03281"/>
    </source>
</evidence>
<dbReference type="SMART" id="SM01265">
    <property type="entry name" value="Mab-21"/>
    <property type="match status" value="1"/>
</dbReference>
<evidence type="ECO:0000256" key="2">
    <source>
        <dbReference type="ARBA" id="ARBA00022741"/>
    </source>
</evidence>
<evidence type="ECO:0000313" key="7">
    <source>
        <dbReference type="EnsemblMetazoa" id="CapteP212984"/>
    </source>
</evidence>
<dbReference type="Gene3D" id="3.30.460.90">
    <property type="match status" value="1"/>
</dbReference>
<keyword evidence="4" id="KW-1133">Transmembrane helix</keyword>
<dbReference type="PANTHER" id="PTHR10656">
    <property type="entry name" value="CELL FATE DETERMINING PROTEIN MAB21-RELATED"/>
    <property type="match status" value="1"/>
</dbReference>
<dbReference type="PANTHER" id="PTHR10656:SF42">
    <property type="entry name" value="CYCLIC GMP-AMP SYNTHASE-LIKE PROTEIN-RELATED"/>
    <property type="match status" value="1"/>
</dbReference>
<protein>
    <recommendedName>
        <fullName evidence="5">Mab-21-like nucleotidyltransferase domain-containing protein</fullName>
    </recommendedName>
</protein>
<dbReference type="OrthoDB" id="9034619at2759"/>
<dbReference type="InterPro" id="IPR024810">
    <property type="entry name" value="MAB21L/cGLR"/>
</dbReference>
<dbReference type="OMA" id="QRYENMW"/>
<dbReference type="AlphaFoldDB" id="R7U9L9"/>
<comment type="similarity">
    <text evidence="1">Belongs to the mab-21 family.</text>
</comment>
<reference evidence="7" key="3">
    <citation type="submission" date="2015-06" db="UniProtKB">
        <authorList>
            <consortium name="EnsemblMetazoa"/>
        </authorList>
    </citation>
    <scope>IDENTIFICATION</scope>
</reference>
<evidence type="ECO:0000256" key="4">
    <source>
        <dbReference type="SAM" id="Phobius"/>
    </source>
</evidence>
<keyword evidence="8" id="KW-1185">Reference proteome</keyword>
<feature type="transmembrane region" description="Helical" evidence="4">
    <location>
        <begin position="358"/>
        <end position="379"/>
    </location>
</feature>
<name>R7U9L9_CAPTE</name>
<reference evidence="8" key="1">
    <citation type="submission" date="2012-12" db="EMBL/GenBank/DDBJ databases">
        <authorList>
            <person name="Hellsten U."/>
            <person name="Grimwood J."/>
            <person name="Chapman J.A."/>
            <person name="Shapiro H."/>
            <person name="Aerts A."/>
            <person name="Otillar R.P."/>
            <person name="Terry A.Y."/>
            <person name="Boore J.L."/>
            <person name="Simakov O."/>
            <person name="Marletaz F."/>
            <person name="Cho S.-J."/>
            <person name="Edsinger-Gonzales E."/>
            <person name="Havlak P."/>
            <person name="Kuo D.-H."/>
            <person name="Larsson T."/>
            <person name="Lv J."/>
            <person name="Arendt D."/>
            <person name="Savage R."/>
            <person name="Osoegawa K."/>
            <person name="de Jong P."/>
            <person name="Lindberg D.R."/>
            <person name="Seaver E.C."/>
            <person name="Weisblat D.A."/>
            <person name="Putnam N.H."/>
            <person name="Grigoriev I.V."/>
            <person name="Rokhsar D.S."/>
        </authorList>
    </citation>
    <scope>NUCLEOTIDE SEQUENCE</scope>
    <source>
        <strain evidence="8">I ESC-2004</strain>
    </source>
</reference>
<dbReference type="EMBL" id="AMQN01008694">
    <property type="status" value="NOT_ANNOTATED_CDS"/>
    <property type="molecule type" value="Genomic_DNA"/>
</dbReference>
<evidence type="ECO:0000256" key="1">
    <source>
        <dbReference type="ARBA" id="ARBA00008307"/>
    </source>
</evidence>
<gene>
    <name evidence="6" type="ORF">CAPTEDRAFT_212984</name>
</gene>
<keyword evidence="3" id="KW-0067">ATP-binding</keyword>